<proteinExistence type="predicted"/>
<dbReference type="SUPFAM" id="SSF50494">
    <property type="entry name" value="Trypsin-like serine proteases"/>
    <property type="match status" value="1"/>
</dbReference>
<gene>
    <name evidence="1" type="ORF">SAMN04488074_11243</name>
</gene>
<name>A0A1G9LF37_9PSEU</name>
<evidence type="ECO:0000313" key="2">
    <source>
        <dbReference type="Proteomes" id="UP000199682"/>
    </source>
</evidence>
<dbReference type="EMBL" id="FNET01000012">
    <property type="protein sequence ID" value="SDL60572.1"/>
    <property type="molecule type" value="Genomic_DNA"/>
</dbReference>
<protein>
    <recommendedName>
        <fullName evidence="3">Trypsin-like peptidase domain-containing protein</fullName>
    </recommendedName>
</protein>
<reference evidence="2" key="1">
    <citation type="submission" date="2016-10" db="EMBL/GenBank/DDBJ databases">
        <authorList>
            <person name="Varghese N."/>
            <person name="Submissions S."/>
        </authorList>
    </citation>
    <scope>NUCLEOTIDE SEQUENCE [LARGE SCALE GENOMIC DNA]</scope>
    <source>
        <strain evidence="2">DSM 44796</strain>
    </source>
</reference>
<sequence>MSYLDENAREVVRPVKRMVEDEFLSRPGVIGVDIGEKVTRGRPTGRAAIVVYVCAKGPEHPRQIPAEVGGVPTDVVAESIVLHRARISRTEDEQPVAAERHQVLRGGIGIGPARSFRVVPPQVERAGEYVIAGTLGAFVVTRDEPGKVLGLTAFHVGCVDDAWAVGDEFLHPSRVDGGVPGADRIAVLDRAALAGAVSAAGLRMGVRPFRAEVLDIGAVVGSARAKIGSTVRKRGRTTGLTYGVIESTDSTLRLDFGDGIGVRTLRDQIRVHSSERFGDHGDSGAVLVDAGNFVVGLYVAGSGSEGSFWAGFANPIEPVLRQLDVELLTPGVPESRRPGPSA</sequence>
<organism evidence="1 2">
    <name type="scientific">Lentzea albidocapillata subsp. violacea</name>
    <dbReference type="NCBI Taxonomy" id="128104"/>
    <lineage>
        <taxon>Bacteria</taxon>
        <taxon>Bacillati</taxon>
        <taxon>Actinomycetota</taxon>
        <taxon>Actinomycetes</taxon>
        <taxon>Pseudonocardiales</taxon>
        <taxon>Pseudonocardiaceae</taxon>
        <taxon>Lentzea</taxon>
    </lineage>
</organism>
<evidence type="ECO:0008006" key="3">
    <source>
        <dbReference type="Google" id="ProtNLM"/>
    </source>
</evidence>
<dbReference type="InterPro" id="IPR009003">
    <property type="entry name" value="Peptidase_S1_PA"/>
</dbReference>
<dbReference type="Proteomes" id="UP000199682">
    <property type="component" value="Unassembled WGS sequence"/>
</dbReference>
<evidence type="ECO:0000313" key="1">
    <source>
        <dbReference type="EMBL" id="SDL60572.1"/>
    </source>
</evidence>
<dbReference type="InterPro" id="IPR043504">
    <property type="entry name" value="Peptidase_S1_PA_chymotrypsin"/>
</dbReference>
<accession>A0A1G9LF37</accession>
<dbReference type="AlphaFoldDB" id="A0A1G9LF37"/>
<dbReference type="RefSeq" id="WP_090008936.1">
    <property type="nucleotide sequence ID" value="NZ_FNET01000012.1"/>
</dbReference>
<dbReference type="Gene3D" id="2.40.10.10">
    <property type="entry name" value="Trypsin-like serine proteases"/>
    <property type="match status" value="2"/>
</dbReference>